<name>A0A3M0I5B2_9ACTN</name>
<proteinExistence type="predicted"/>
<accession>A0A3M0I5B2</accession>
<dbReference type="EMBL" id="PENI01000032">
    <property type="protein sequence ID" value="RMB81299.1"/>
    <property type="molecule type" value="Genomic_DNA"/>
</dbReference>
<comment type="caution">
    <text evidence="1">The sequence shown here is derived from an EMBL/GenBank/DDBJ whole genome shotgun (WGS) entry which is preliminary data.</text>
</comment>
<dbReference type="Proteomes" id="UP000270471">
    <property type="component" value="Unassembled WGS sequence"/>
</dbReference>
<reference evidence="1 2" key="1">
    <citation type="submission" date="2017-11" db="EMBL/GenBank/DDBJ databases">
        <title>Draft genome of actinobacteria isolated from guarana (Paullinia cupana (Mart.) Ducke.</title>
        <authorList>
            <person name="Siqueira K.A."/>
            <person name="Liotti R.G."/>
            <person name="Mendes T.A.O."/>
            <person name="Soares M.A."/>
        </authorList>
    </citation>
    <scope>NUCLEOTIDE SEQUENCE [LARGE SCALE GENOMIC DNA]</scope>
    <source>
        <strain evidence="1 2">193</strain>
    </source>
</reference>
<protein>
    <submittedName>
        <fullName evidence="1">Uncharacterized protein</fullName>
    </submittedName>
</protein>
<organism evidence="1 2">
    <name type="scientific">Streptomyces shenzhenensis</name>
    <dbReference type="NCBI Taxonomy" id="943815"/>
    <lineage>
        <taxon>Bacteria</taxon>
        <taxon>Bacillati</taxon>
        <taxon>Actinomycetota</taxon>
        <taxon>Actinomycetes</taxon>
        <taxon>Kitasatosporales</taxon>
        <taxon>Streptomycetaceae</taxon>
        <taxon>Streptomyces</taxon>
    </lineage>
</organism>
<dbReference type="RefSeq" id="WP_121893881.1">
    <property type="nucleotide sequence ID" value="NZ_PENI01000032.1"/>
</dbReference>
<dbReference type="OrthoDB" id="4333052at2"/>
<sequence>MTTARYTADSITDDSLDELYENANRGWRRGDEWKERALKAEAAVKRAERLARRWAILRAHGGAAVELRATLAEPKENATP</sequence>
<evidence type="ECO:0000313" key="1">
    <source>
        <dbReference type="EMBL" id="RMB81299.1"/>
    </source>
</evidence>
<evidence type="ECO:0000313" key="2">
    <source>
        <dbReference type="Proteomes" id="UP000270471"/>
    </source>
</evidence>
<keyword evidence="2" id="KW-1185">Reference proteome</keyword>
<gene>
    <name evidence="1" type="ORF">CTZ28_35455</name>
</gene>
<dbReference type="AlphaFoldDB" id="A0A3M0I5B2"/>